<keyword evidence="7" id="KW-1185">Reference proteome</keyword>
<proteinExistence type="inferred from homology"/>
<organism evidence="6 7">
    <name type="scientific">Terrihabitans rhizophilus</name>
    <dbReference type="NCBI Taxonomy" id="3092662"/>
    <lineage>
        <taxon>Bacteria</taxon>
        <taxon>Pseudomonadati</taxon>
        <taxon>Pseudomonadota</taxon>
        <taxon>Alphaproteobacteria</taxon>
        <taxon>Hyphomicrobiales</taxon>
        <taxon>Terrihabitans</taxon>
    </lineage>
</organism>
<dbReference type="Gene3D" id="3.40.190.290">
    <property type="match status" value="1"/>
</dbReference>
<evidence type="ECO:0000256" key="1">
    <source>
        <dbReference type="ARBA" id="ARBA00009437"/>
    </source>
</evidence>
<dbReference type="Gene3D" id="1.10.10.10">
    <property type="entry name" value="Winged helix-like DNA-binding domain superfamily/Winged helix DNA-binding domain"/>
    <property type="match status" value="1"/>
</dbReference>
<dbReference type="InterPro" id="IPR036388">
    <property type="entry name" value="WH-like_DNA-bd_sf"/>
</dbReference>
<dbReference type="Pfam" id="PF03466">
    <property type="entry name" value="LysR_substrate"/>
    <property type="match status" value="1"/>
</dbReference>
<evidence type="ECO:0000256" key="2">
    <source>
        <dbReference type="ARBA" id="ARBA00023015"/>
    </source>
</evidence>
<name>A0ABU4RQI2_9HYPH</name>
<dbReference type="CDD" id="cd05466">
    <property type="entry name" value="PBP2_LTTR_substrate"/>
    <property type="match status" value="1"/>
</dbReference>
<dbReference type="Proteomes" id="UP001274321">
    <property type="component" value="Unassembled WGS sequence"/>
</dbReference>
<dbReference type="EMBL" id="JAXAFJ010000007">
    <property type="protein sequence ID" value="MDX6806861.1"/>
    <property type="molecule type" value="Genomic_DNA"/>
</dbReference>
<dbReference type="PROSITE" id="PS50931">
    <property type="entry name" value="HTH_LYSR"/>
    <property type="match status" value="1"/>
</dbReference>
<dbReference type="PANTHER" id="PTHR30579:SF3">
    <property type="entry name" value="TRANSCRIPTIONAL REGULATORY PROTEIN"/>
    <property type="match status" value="1"/>
</dbReference>
<keyword evidence="3" id="KW-0238">DNA-binding</keyword>
<evidence type="ECO:0000313" key="7">
    <source>
        <dbReference type="Proteomes" id="UP001274321"/>
    </source>
</evidence>
<dbReference type="PANTHER" id="PTHR30579">
    <property type="entry name" value="TRANSCRIPTIONAL REGULATOR"/>
    <property type="match status" value="1"/>
</dbReference>
<evidence type="ECO:0000259" key="5">
    <source>
        <dbReference type="PROSITE" id="PS50931"/>
    </source>
</evidence>
<protein>
    <submittedName>
        <fullName evidence="6">LysR family transcriptional regulator</fullName>
    </submittedName>
</protein>
<keyword evidence="2" id="KW-0805">Transcription regulation</keyword>
<dbReference type="SUPFAM" id="SSF53850">
    <property type="entry name" value="Periplasmic binding protein-like II"/>
    <property type="match status" value="1"/>
</dbReference>
<dbReference type="InterPro" id="IPR050176">
    <property type="entry name" value="LTTR"/>
</dbReference>
<dbReference type="InterPro" id="IPR036390">
    <property type="entry name" value="WH_DNA-bd_sf"/>
</dbReference>
<evidence type="ECO:0000256" key="4">
    <source>
        <dbReference type="ARBA" id="ARBA00023163"/>
    </source>
</evidence>
<sequence length="298" mass="32383">MDWDQARIFLAVARTGQLLGAARRLGVNHATVARQLTALETDLGTKLVERLNAGCALTPAGEQFLVAAEAAESAFLRAAAALSGTSTAVSGTVRVGAPEGLGNSVLAPALAGLGEQHPDLVVQLVPLPRTFSLSRREADIAIVLDRPNRGRLVTRKLSDYTLGVYAAASHLERIGAIVSEEDLRTRLHVTQVEEFSYSSALDYAATLRRLMPRRFECGSVAGQLAAIRAGHGVGIIHDYVAARHQDLRRVLPHLHFRRSYWMTTHPDTHGTRRVQEVYACILQAVARDRETFIREAAG</sequence>
<feature type="domain" description="HTH lysR-type" evidence="5">
    <location>
        <begin position="1"/>
        <end position="58"/>
    </location>
</feature>
<gene>
    <name evidence="6" type="ORF">SCD90_12375</name>
</gene>
<comment type="similarity">
    <text evidence="1">Belongs to the LysR transcriptional regulatory family.</text>
</comment>
<comment type="caution">
    <text evidence="6">The sequence shown here is derived from an EMBL/GenBank/DDBJ whole genome shotgun (WGS) entry which is preliminary data.</text>
</comment>
<evidence type="ECO:0000256" key="3">
    <source>
        <dbReference type="ARBA" id="ARBA00023125"/>
    </source>
</evidence>
<dbReference type="SUPFAM" id="SSF46785">
    <property type="entry name" value="Winged helix' DNA-binding domain"/>
    <property type="match status" value="1"/>
</dbReference>
<dbReference type="Pfam" id="PF00126">
    <property type="entry name" value="HTH_1"/>
    <property type="match status" value="1"/>
</dbReference>
<reference evidence="6 7" key="1">
    <citation type="submission" date="2023-11" db="EMBL/GenBank/DDBJ databases">
        <authorList>
            <person name="Bao R."/>
        </authorList>
    </citation>
    <scope>NUCLEOTIDE SEQUENCE [LARGE SCALE GENOMIC DNA]</scope>
    <source>
        <strain evidence="6 7">PJ23</strain>
    </source>
</reference>
<dbReference type="InterPro" id="IPR005119">
    <property type="entry name" value="LysR_subst-bd"/>
</dbReference>
<dbReference type="RefSeq" id="WP_319844984.1">
    <property type="nucleotide sequence ID" value="NZ_JAXAFJ010000007.1"/>
</dbReference>
<evidence type="ECO:0000313" key="6">
    <source>
        <dbReference type="EMBL" id="MDX6806861.1"/>
    </source>
</evidence>
<keyword evidence="4" id="KW-0804">Transcription</keyword>
<dbReference type="InterPro" id="IPR000847">
    <property type="entry name" value="LysR_HTH_N"/>
</dbReference>
<accession>A0ABU4RQI2</accession>